<sequence length="180" mass="20961">MCREAINFPELMSFNDYGGSYDDYEDALLEVYNADLWNSNLQFAGLNVKPRVHKRFELNGKFLDWTFAHFTSKGPIDEDRELDLSRCERIGYVKLIIENAHLDCVKVYENTRFDRNGSPIISVVLWCECANAKIVLTKIQKEWGEYYVITTFYLVNSAIKINSHNKEYVDYVAANGEFQL</sequence>
<accession>A0ABY7WN02</accession>
<proteinExistence type="predicted"/>
<dbReference type="Proteomes" id="UP001221558">
    <property type="component" value="Chromosome"/>
</dbReference>
<gene>
    <name evidence="1" type="ORF">PQ465_09375</name>
</gene>
<protein>
    <submittedName>
        <fullName evidence="1">Uncharacterized protein</fullName>
    </submittedName>
</protein>
<name>A0ABY7WN02_9SPHI</name>
<dbReference type="EMBL" id="CP117880">
    <property type="protein sequence ID" value="WDF70568.1"/>
    <property type="molecule type" value="Genomic_DNA"/>
</dbReference>
<dbReference type="RefSeq" id="WP_274269274.1">
    <property type="nucleotide sequence ID" value="NZ_CP117880.1"/>
</dbReference>
<evidence type="ECO:0000313" key="2">
    <source>
        <dbReference type="Proteomes" id="UP001221558"/>
    </source>
</evidence>
<reference evidence="1 2" key="1">
    <citation type="submission" date="2023-02" db="EMBL/GenBank/DDBJ databases">
        <title>Genome sequence of Sphingobacterium sp. KACC 22765.</title>
        <authorList>
            <person name="Kim S."/>
            <person name="Heo J."/>
            <person name="Kwon S.-W."/>
        </authorList>
    </citation>
    <scope>NUCLEOTIDE SEQUENCE [LARGE SCALE GENOMIC DNA]</scope>
    <source>
        <strain evidence="1 2">KACC 22765</strain>
    </source>
</reference>
<evidence type="ECO:0000313" key="1">
    <source>
        <dbReference type="EMBL" id="WDF70568.1"/>
    </source>
</evidence>
<organism evidence="1 2">
    <name type="scientific">Sphingobacterium oryzagri</name>
    <dbReference type="NCBI Taxonomy" id="3025669"/>
    <lineage>
        <taxon>Bacteria</taxon>
        <taxon>Pseudomonadati</taxon>
        <taxon>Bacteroidota</taxon>
        <taxon>Sphingobacteriia</taxon>
        <taxon>Sphingobacteriales</taxon>
        <taxon>Sphingobacteriaceae</taxon>
        <taxon>Sphingobacterium</taxon>
    </lineage>
</organism>
<keyword evidence="2" id="KW-1185">Reference proteome</keyword>